<keyword evidence="1" id="KW-1185">Reference proteome</keyword>
<evidence type="ECO:0000313" key="2">
    <source>
        <dbReference type="WBParaSite" id="MhA1_Contig1294.frz3.gene7"/>
    </source>
</evidence>
<sequence length="148" mass="17539">MIINLSEDVMWKKTMNDIKEMEDECMNNNENIGNECVNKVWEMLHEIRLIKNGIEKGKKRNRNMNLNNIGNAYQQEYDIIIGHFEFIKKGILKKNNENGICEFGERIERELKDLFLNKENVFDSNIIFKPTNGQNCKNSLIINYFIMD</sequence>
<name>A0A1I8B430_MELHA</name>
<dbReference type="WBParaSite" id="MhA1_Contig1294.frz3.gene7">
    <property type="protein sequence ID" value="MhA1_Contig1294.frz3.gene7"/>
    <property type="gene ID" value="MhA1_Contig1294.frz3.gene7"/>
</dbReference>
<organism evidence="1 2">
    <name type="scientific">Meloidogyne hapla</name>
    <name type="common">Root-knot nematode worm</name>
    <dbReference type="NCBI Taxonomy" id="6305"/>
    <lineage>
        <taxon>Eukaryota</taxon>
        <taxon>Metazoa</taxon>
        <taxon>Ecdysozoa</taxon>
        <taxon>Nematoda</taxon>
        <taxon>Chromadorea</taxon>
        <taxon>Rhabditida</taxon>
        <taxon>Tylenchina</taxon>
        <taxon>Tylenchomorpha</taxon>
        <taxon>Tylenchoidea</taxon>
        <taxon>Meloidogynidae</taxon>
        <taxon>Meloidogyninae</taxon>
        <taxon>Meloidogyne</taxon>
    </lineage>
</organism>
<evidence type="ECO:0000313" key="1">
    <source>
        <dbReference type="Proteomes" id="UP000095281"/>
    </source>
</evidence>
<proteinExistence type="predicted"/>
<protein>
    <submittedName>
        <fullName evidence="2">Uncharacterized protein</fullName>
    </submittedName>
</protein>
<accession>A0A1I8B430</accession>
<dbReference type="AlphaFoldDB" id="A0A1I8B430"/>
<reference evidence="2" key="1">
    <citation type="submission" date="2016-11" db="UniProtKB">
        <authorList>
            <consortium name="WormBaseParasite"/>
        </authorList>
    </citation>
    <scope>IDENTIFICATION</scope>
</reference>
<dbReference type="Proteomes" id="UP000095281">
    <property type="component" value="Unplaced"/>
</dbReference>